<comment type="caution">
    <text evidence="2">The sequence shown here is derived from an EMBL/GenBank/DDBJ whole genome shotgun (WGS) entry which is preliminary data.</text>
</comment>
<name>A0A2N1M5G5_9GLOM</name>
<organism evidence="2 3">
    <name type="scientific">Rhizophagus irregularis</name>
    <dbReference type="NCBI Taxonomy" id="588596"/>
    <lineage>
        <taxon>Eukaryota</taxon>
        <taxon>Fungi</taxon>
        <taxon>Fungi incertae sedis</taxon>
        <taxon>Mucoromycota</taxon>
        <taxon>Glomeromycotina</taxon>
        <taxon>Glomeromycetes</taxon>
        <taxon>Glomerales</taxon>
        <taxon>Glomeraceae</taxon>
        <taxon>Rhizophagus</taxon>
    </lineage>
</organism>
<gene>
    <name evidence="2" type="ORF">RhiirC2_799176</name>
    <name evidence="1" type="ORF">RhiirC2_801662</name>
</gene>
<evidence type="ECO:0000313" key="2">
    <source>
        <dbReference type="EMBL" id="PKK56848.1"/>
    </source>
</evidence>
<protein>
    <submittedName>
        <fullName evidence="2">Uncharacterized protein</fullName>
    </submittedName>
</protein>
<dbReference type="EMBL" id="LLXL01005048">
    <property type="protein sequence ID" value="PKK56848.1"/>
    <property type="molecule type" value="Genomic_DNA"/>
</dbReference>
<dbReference type="AlphaFoldDB" id="A0A2N1M5G5"/>
<accession>A0A2N1M5G5</accession>
<evidence type="ECO:0000313" key="3">
    <source>
        <dbReference type="Proteomes" id="UP000233469"/>
    </source>
</evidence>
<sequence length="50" mass="6120">MTRIDHYFPYLIRSFSQIIEQMQNYEINIENTYLQLSQKNSQIVSDKIHK</sequence>
<proteinExistence type="predicted"/>
<dbReference type="EMBL" id="LLXL01006963">
    <property type="protein sequence ID" value="PKK55724.1"/>
    <property type="molecule type" value="Genomic_DNA"/>
</dbReference>
<dbReference type="Proteomes" id="UP000233469">
    <property type="component" value="Unassembled WGS sequence"/>
</dbReference>
<reference evidence="2 3" key="2">
    <citation type="submission" date="2017-10" db="EMBL/GenBank/DDBJ databases">
        <title>Extensive intraspecific genome diversity in a model arbuscular mycorrhizal fungus.</title>
        <authorList>
            <person name="Chen E.C.H."/>
            <person name="Morin E."/>
            <person name="Baudet D."/>
            <person name="Noel J."/>
            <person name="Ndikumana S."/>
            <person name="Charron P."/>
            <person name="St-Onge C."/>
            <person name="Giorgi J."/>
            <person name="Grigoriev I.V."/>
            <person name="Roux C."/>
            <person name="Martin F.M."/>
            <person name="Corradi N."/>
        </authorList>
    </citation>
    <scope>NUCLEOTIDE SEQUENCE [LARGE SCALE GENOMIC DNA]</scope>
    <source>
        <strain evidence="2 3">C2</strain>
    </source>
</reference>
<reference evidence="2 3" key="1">
    <citation type="submission" date="2016-04" db="EMBL/GenBank/DDBJ databases">
        <title>Genome analyses suggest a sexual origin of heterokaryosis in a supposedly ancient asexual fungus.</title>
        <authorList>
            <person name="Ropars J."/>
            <person name="Sedzielewska K."/>
            <person name="Noel J."/>
            <person name="Charron P."/>
            <person name="Farinelli L."/>
            <person name="Marton T."/>
            <person name="Kruger M."/>
            <person name="Pelin A."/>
            <person name="Brachmann A."/>
            <person name="Corradi N."/>
        </authorList>
    </citation>
    <scope>NUCLEOTIDE SEQUENCE [LARGE SCALE GENOMIC DNA]</scope>
    <source>
        <strain evidence="2 3">C2</strain>
    </source>
</reference>
<evidence type="ECO:0000313" key="1">
    <source>
        <dbReference type="EMBL" id="PKK55724.1"/>
    </source>
</evidence>